<evidence type="ECO:0000313" key="7">
    <source>
        <dbReference type="EMBL" id="MBI3128590.1"/>
    </source>
</evidence>
<proteinExistence type="inferred from homology"/>
<dbReference type="InterPro" id="IPR052211">
    <property type="entry name" value="Cpx_auxiliary_protein"/>
</dbReference>
<comment type="subcellular location">
    <subcellularLocation>
        <location evidence="1">Periplasm</location>
    </subcellularLocation>
</comment>
<comment type="similarity">
    <text evidence="2">Belongs to the CpxP/Spy family.</text>
</comment>
<evidence type="ECO:0000256" key="2">
    <source>
        <dbReference type="ARBA" id="ARBA00008441"/>
    </source>
</evidence>
<comment type="caution">
    <text evidence="7">The sequence shown here is derived from an EMBL/GenBank/DDBJ whole genome shotgun (WGS) entry which is preliminary data.</text>
</comment>
<name>A0A932MNC7_UNCTE</name>
<organism evidence="7 8">
    <name type="scientific">Tectimicrobiota bacterium</name>
    <dbReference type="NCBI Taxonomy" id="2528274"/>
    <lineage>
        <taxon>Bacteria</taxon>
        <taxon>Pseudomonadati</taxon>
        <taxon>Nitrospinota/Tectimicrobiota group</taxon>
        <taxon>Candidatus Tectimicrobiota</taxon>
    </lineage>
</organism>
<dbReference type="Gene3D" id="1.20.120.1490">
    <property type="match status" value="1"/>
</dbReference>
<feature type="region of interest" description="Disordered" evidence="5">
    <location>
        <begin position="167"/>
        <end position="213"/>
    </location>
</feature>
<feature type="chain" id="PRO_5037457718" evidence="6">
    <location>
        <begin position="23"/>
        <end position="213"/>
    </location>
</feature>
<evidence type="ECO:0000256" key="3">
    <source>
        <dbReference type="ARBA" id="ARBA00022729"/>
    </source>
</evidence>
<evidence type="ECO:0000256" key="6">
    <source>
        <dbReference type="SAM" id="SignalP"/>
    </source>
</evidence>
<evidence type="ECO:0000256" key="4">
    <source>
        <dbReference type="ARBA" id="ARBA00022764"/>
    </source>
</evidence>
<accession>A0A932MNC7</accession>
<evidence type="ECO:0000256" key="5">
    <source>
        <dbReference type="SAM" id="MobiDB-lite"/>
    </source>
</evidence>
<dbReference type="PANTHER" id="PTHR38102:SF1">
    <property type="entry name" value="PERIPLASMIC CHAPERONE SPY"/>
    <property type="match status" value="1"/>
</dbReference>
<dbReference type="EMBL" id="JACPUR010000033">
    <property type="protein sequence ID" value="MBI3128590.1"/>
    <property type="molecule type" value="Genomic_DNA"/>
</dbReference>
<keyword evidence="4" id="KW-0574">Periplasm</keyword>
<dbReference type="AlphaFoldDB" id="A0A932MNC7"/>
<protein>
    <submittedName>
        <fullName evidence="7">Spy/CpxP family protein refolding chaperone</fullName>
    </submittedName>
</protein>
<dbReference type="Pfam" id="PF07813">
    <property type="entry name" value="LTXXQ"/>
    <property type="match status" value="1"/>
</dbReference>
<feature type="signal peptide" evidence="6">
    <location>
        <begin position="1"/>
        <end position="22"/>
    </location>
</feature>
<dbReference type="GO" id="GO:0030288">
    <property type="term" value="C:outer membrane-bounded periplasmic space"/>
    <property type="evidence" value="ECO:0007669"/>
    <property type="project" value="TreeGrafter"/>
</dbReference>
<evidence type="ECO:0000313" key="8">
    <source>
        <dbReference type="Proteomes" id="UP000782312"/>
    </source>
</evidence>
<dbReference type="Proteomes" id="UP000782312">
    <property type="component" value="Unassembled WGS sequence"/>
</dbReference>
<dbReference type="PANTHER" id="PTHR38102">
    <property type="entry name" value="PERIPLASMIC CHAPERONE SPY"/>
    <property type="match status" value="1"/>
</dbReference>
<dbReference type="InterPro" id="IPR012899">
    <property type="entry name" value="LTXXQ"/>
</dbReference>
<gene>
    <name evidence="7" type="ORF">HYZ11_13380</name>
</gene>
<keyword evidence="3 6" id="KW-0732">Signal</keyword>
<dbReference type="GO" id="GO:0051082">
    <property type="term" value="F:unfolded protein binding"/>
    <property type="evidence" value="ECO:0007669"/>
    <property type="project" value="TreeGrafter"/>
</dbReference>
<sequence>MTRKRIAIIIAAAALTVGAGLAANEYASAQGWGGGPGFHRGGPTMRGHMMGGMMGGHMMSGPIISRALAMKDELKLTADQVKKLEQLRDGFYQKAARERIEMQSTGLELQKLHLADKLDVAAAERLIRAMEKKRADMRIERLKTIEQGKAILTSEQLKQLQAASFGPGARMGRGGSGPGQGFGPGRGAGMMGPGFGPGPAWEDAQLPGGGSLE</sequence>
<reference evidence="7" key="1">
    <citation type="submission" date="2020-07" db="EMBL/GenBank/DDBJ databases">
        <title>Huge and variable diversity of episymbiotic CPR bacteria and DPANN archaea in groundwater ecosystems.</title>
        <authorList>
            <person name="He C.Y."/>
            <person name="Keren R."/>
            <person name="Whittaker M."/>
            <person name="Farag I.F."/>
            <person name="Doudna J."/>
            <person name="Cate J.H.D."/>
            <person name="Banfield J.F."/>
        </authorList>
    </citation>
    <scope>NUCLEOTIDE SEQUENCE</scope>
    <source>
        <strain evidence="7">NC_groundwater_763_Ag_S-0.2um_68_21</strain>
    </source>
</reference>
<feature type="compositionally biased region" description="Gly residues" evidence="5">
    <location>
        <begin position="169"/>
        <end position="197"/>
    </location>
</feature>
<evidence type="ECO:0000256" key="1">
    <source>
        <dbReference type="ARBA" id="ARBA00004418"/>
    </source>
</evidence>